<dbReference type="AlphaFoldDB" id="A0A8S1GQN3"/>
<name>A0A8S1GQN3_9PELO</name>
<organism evidence="2 3">
    <name type="scientific">Caenorhabditis auriculariae</name>
    <dbReference type="NCBI Taxonomy" id="2777116"/>
    <lineage>
        <taxon>Eukaryota</taxon>
        <taxon>Metazoa</taxon>
        <taxon>Ecdysozoa</taxon>
        <taxon>Nematoda</taxon>
        <taxon>Chromadorea</taxon>
        <taxon>Rhabditida</taxon>
        <taxon>Rhabditina</taxon>
        <taxon>Rhabditomorpha</taxon>
        <taxon>Rhabditoidea</taxon>
        <taxon>Rhabditidae</taxon>
        <taxon>Peloderinae</taxon>
        <taxon>Caenorhabditis</taxon>
    </lineage>
</organism>
<dbReference type="EMBL" id="CAJGYM010000003">
    <property type="protein sequence ID" value="CAD6185945.1"/>
    <property type="molecule type" value="Genomic_DNA"/>
</dbReference>
<reference evidence="2" key="1">
    <citation type="submission" date="2020-10" db="EMBL/GenBank/DDBJ databases">
        <authorList>
            <person name="Kikuchi T."/>
        </authorList>
    </citation>
    <scope>NUCLEOTIDE SEQUENCE</scope>
    <source>
        <strain evidence="2">NKZ352</strain>
    </source>
</reference>
<sequence>MHLKVCFLILVLLGFFAPIEARAPFLKRWGSFCRSESDCGCDQVCENNVCGSNPAHFYCNTHKDCYCNKACLNNMCFTA</sequence>
<evidence type="ECO:0000313" key="2">
    <source>
        <dbReference type="EMBL" id="CAD6185945.1"/>
    </source>
</evidence>
<protein>
    <submittedName>
        <fullName evidence="2">Uncharacterized protein</fullName>
    </submittedName>
</protein>
<proteinExistence type="predicted"/>
<comment type="caution">
    <text evidence="2">The sequence shown here is derived from an EMBL/GenBank/DDBJ whole genome shotgun (WGS) entry which is preliminary data.</text>
</comment>
<dbReference type="Proteomes" id="UP000835052">
    <property type="component" value="Unassembled WGS sequence"/>
</dbReference>
<gene>
    <name evidence="2" type="ORF">CAUJ_LOCUS1864</name>
</gene>
<evidence type="ECO:0000256" key="1">
    <source>
        <dbReference type="SAM" id="SignalP"/>
    </source>
</evidence>
<feature type="chain" id="PRO_5035749212" evidence="1">
    <location>
        <begin position="22"/>
        <end position="79"/>
    </location>
</feature>
<evidence type="ECO:0000313" key="3">
    <source>
        <dbReference type="Proteomes" id="UP000835052"/>
    </source>
</evidence>
<accession>A0A8S1GQN3</accession>
<feature type="signal peptide" evidence="1">
    <location>
        <begin position="1"/>
        <end position="21"/>
    </location>
</feature>
<keyword evidence="3" id="KW-1185">Reference proteome</keyword>
<keyword evidence="1" id="KW-0732">Signal</keyword>